<comment type="similarity">
    <text evidence="1">Belongs to the LacAB/RpiB family.</text>
</comment>
<dbReference type="PIRSF" id="PIRSF005384">
    <property type="entry name" value="RpiB_LacA_B"/>
    <property type="match status" value="1"/>
</dbReference>
<organism evidence="3 4">
    <name type="scientific">Candidatus Dojkabacteria bacterium</name>
    <dbReference type="NCBI Taxonomy" id="2099670"/>
    <lineage>
        <taxon>Bacteria</taxon>
        <taxon>Candidatus Dojkabacteria</taxon>
    </lineage>
</organism>
<evidence type="ECO:0000256" key="1">
    <source>
        <dbReference type="ARBA" id="ARBA00008754"/>
    </source>
</evidence>
<dbReference type="InterPro" id="IPR036569">
    <property type="entry name" value="RpiB_LacA_LacB_sf"/>
</dbReference>
<name>A0A3M0YY18_9BACT</name>
<evidence type="ECO:0000256" key="2">
    <source>
        <dbReference type="PIRSR" id="PIRSR005384-1"/>
    </source>
</evidence>
<gene>
    <name evidence="3" type="ORF">D6810_02470</name>
</gene>
<dbReference type="Pfam" id="PF02502">
    <property type="entry name" value="LacAB_rpiB"/>
    <property type="match status" value="1"/>
</dbReference>
<dbReference type="NCBIfam" id="NF004051">
    <property type="entry name" value="PRK05571.1"/>
    <property type="match status" value="1"/>
</dbReference>
<dbReference type="GO" id="GO:0019316">
    <property type="term" value="P:D-allose catabolic process"/>
    <property type="evidence" value="ECO:0007669"/>
    <property type="project" value="TreeGrafter"/>
</dbReference>
<reference evidence="3 4" key="1">
    <citation type="submission" date="2018-10" db="EMBL/GenBank/DDBJ databases">
        <title>Thermophilic Lithotrophy and Phototrophy in an Intertidal, Iron-rich, Geothermal Spring.</title>
        <authorList>
            <person name="Ward L.M."/>
            <person name="Idei A."/>
            <person name="Nakagawa M."/>
            <person name="Ueno Y."/>
            <person name="Fischer W."/>
            <person name="Mcglynn S.E."/>
        </authorList>
    </citation>
    <scope>NUCLEOTIDE SEQUENCE [LARGE SCALE GENOMIC DNA]</scope>
    <source>
        <strain evidence="3">J137</strain>
    </source>
</reference>
<dbReference type="GO" id="GO:0004751">
    <property type="term" value="F:ribose-5-phosphate isomerase activity"/>
    <property type="evidence" value="ECO:0007669"/>
    <property type="project" value="TreeGrafter"/>
</dbReference>
<dbReference type="PANTHER" id="PTHR30345">
    <property type="entry name" value="RIBOSE-5-PHOSPHATE ISOMERASE B"/>
    <property type="match status" value="1"/>
</dbReference>
<evidence type="ECO:0000313" key="3">
    <source>
        <dbReference type="EMBL" id="RMD76952.1"/>
    </source>
</evidence>
<feature type="active site" description="Proton acceptor" evidence="2">
    <location>
        <position position="77"/>
    </location>
</feature>
<protein>
    <submittedName>
        <fullName evidence="3">RpiB/LacA/LacB family sugar-phosphate isomerase</fullName>
    </submittedName>
</protein>
<dbReference type="Proteomes" id="UP000269410">
    <property type="component" value="Unassembled WGS sequence"/>
</dbReference>
<proteinExistence type="inferred from homology"/>
<dbReference type="Gene3D" id="3.40.1400.10">
    <property type="entry name" value="Sugar-phosphate isomerase, RpiB/LacA/LacB"/>
    <property type="match status" value="1"/>
</dbReference>
<comment type="caution">
    <text evidence="3">The sequence shown here is derived from an EMBL/GenBank/DDBJ whole genome shotgun (WGS) entry which is preliminary data.</text>
</comment>
<dbReference type="GO" id="GO:0009052">
    <property type="term" value="P:pentose-phosphate shunt, non-oxidative branch"/>
    <property type="evidence" value="ECO:0007669"/>
    <property type="project" value="TreeGrafter"/>
</dbReference>
<sequence length="164" mass="18453">MKKKINRIAMNKVFIASDHGGYNLKQLIISKMSSNQDFELIDLGPYVFDPTDDYPDYAFMLARKVACTNGSLGILVCRSGNGMSIAANKVKGVYASLCCYKDQAVKARQHNNSNVLCLDADYGGDDPLEIVKLFIESKFEENEVRHVRRFRKIQNFESQAGNND</sequence>
<dbReference type="PANTHER" id="PTHR30345:SF0">
    <property type="entry name" value="DNA DAMAGE-REPAIR_TOLERATION PROTEIN DRT102"/>
    <property type="match status" value="1"/>
</dbReference>
<dbReference type="EMBL" id="RFKV01000080">
    <property type="protein sequence ID" value="RMD76952.1"/>
    <property type="molecule type" value="Genomic_DNA"/>
</dbReference>
<dbReference type="SUPFAM" id="SSF89623">
    <property type="entry name" value="Ribose/Galactose isomerase RpiB/AlsB"/>
    <property type="match status" value="1"/>
</dbReference>
<dbReference type="AlphaFoldDB" id="A0A3M0YY18"/>
<dbReference type="NCBIfam" id="TIGR00689">
    <property type="entry name" value="rpiB_lacA_lacB"/>
    <property type="match status" value="1"/>
</dbReference>
<accession>A0A3M0YY18</accession>
<feature type="active site" description="Proton donor" evidence="2">
    <location>
        <position position="110"/>
    </location>
</feature>
<dbReference type="InterPro" id="IPR003500">
    <property type="entry name" value="RpiB_LacA_LacB"/>
</dbReference>
<evidence type="ECO:0000313" key="4">
    <source>
        <dbReference type="Proteomes" id="UP000269410"/>
    </source>
</evidence>
<keyword evidence="3" id="KW-0413">Isomerase</keyword>